<keyword evidence="1" id="KW-0175">Coiled coil</keyword>
<sequence>MPEPLDHAAVMADPRSFEVTVTRTTHVTVQVTATTEEDARQKAERAADPLLKTMPSTFDAVINASWPAHQQATGDIEIIQGLEVLRGWWIVTSLDFQARAYTPNEFFTEDVDFQDKKTMSKRARELLNSHDPGNQTVFGVYRYHGYGARKPGEPFWTYDVKKENAMKAVRRRLNKAQEEERQRMAALKRTVGLAQTEADMVRAILEMTNSPGYGLTRCAKGRWTTHAALGDRDPATTVLDGEWSVDVDVVRHLLDRGLATVFDKFAVSGQPRQITLSPAGVAYKPKVRYG</sequence>
<evidence type="ECO:0000256" key="1">
    <source>
        <dbReference type="SAM" id="Coils"/>
    </source>
</evidence>
<feature type="coiled-coil region" evidence="1">
    <location>
        <begin position="159"/>
        <end position="190"/>
    </location>
</feature>
<gene>
    <name evidence="2" type="ORF">BAJUN_01040</name>
</gene>
<reference evidence="2" key="1">
    <citation type="submission" date="2022-05" db="EMBL/GenBank/DDBJ databases">
        <authorList>
            <person name="Friedrich I."/>
            <person name="Poehlein A."/>
            <person name="Schneider D."/>
            <person name="Hertel R."/>
            <person name="Daniel R."/>
        </authorList>
    </citation>
    <scope>NUCLEOTIDE SEQUENCE</scope>
</reference>
<evidence type="ECO:0000313" key="3">
    <source>
        <dbReference type="Proteomes" id="UP001057427"/>
    </source>
</evidence>
<name>A0A9E7SRY5_9CAUD</name>
<keyword evidence="3" id="KW-1185">Reference proteome</keyword>
<dbReference type="EMBL" id="ON529858">
    <property type="protein sequence ID" value="UTC29734.1"/>
    <property type="molecule type" value="Genomic_DNA"/>
</dbReference>
<accession>A0A9E7SRY5</accession>
<proteinExistence type="predicted"/>
<organism evidence="2 3">
    <name type="scientific">Brevundimonas phage vB_BgoS-Bajun</name>
    <dbReference type="NCBI Taxonomy" id="2948594"/>
    <lineage>
        <taxon>Viruses</taxon>
        <taxon>Duplodnaviria</taxon>
        <taxon>Heunggongvirae</taxon>
        <taxon>Uroviricota</taxon>
        <taxon>Caudoviricetes</taxon>
        <taxon>Dolichocephalovirinae</taxon>
    </lineage>
</organism>
<dbReference type="Proteomes" id="UP001057427">
    <property type="component" value="Segment"/>
</dbReference>
<protein>
    <submittedName>
        <fullName evidence="2">Uncharacterized protein</fullName>
    </submittedName>
</protein>
<evidence type="ECO:0000313" key="2">
    <source>
        <dbReference type="EMBL" id="UTC29734.1"/>
    </source>
</evidence>